<dbReference type="InterPro" id="IPR020471">
    <property type="entry name" value="AKR"/>
</dbReference>
<evidence type="ECO:0000313" key="2">
    <source>
        <dbReference type="EMBL" id="MBB5061826.1"/>
    </source>
</evidence>
<dbReference type="InterPro" id="IPR023210">
    <property type="entry name" value="NADP_OxRdtase_dom"/>
</dbReference>
<dbReference type="Pfam" id="PF00248">
    <property type="entry name" value="Aldo_ket_red"/>
    <property type="match status" value="1"/>
</dbReference>
<reference evidence="2 3" key="1">
    <citation type="submission" date="2020-08" db="EMBL/GenBank/DDBJ databases">
        <title>Genomic Encyclopedia of Type Strains, Phase IV (KMG-V): Genome sequencing to study the core and pangenomes of soil and plant-associated prokaryotes.</title>
        <authorList>
            <person name="Whitman W."/>
        </authorList>
    </citation>
    <scope>NUCLEOTIDE SEQUENCE [LARGE SCALE GENOMIC DNA]</scope>
    <source>
        <strain evidence="2 3">X5P3</strain>
    </source>
</reference>
<name>A0A7W7ZMB7_9BACT</name>
<dbReference type="Proteomes" id="UP000584867">
    <property type="component" value="Unassembled WGS sequence"/>
</dbReference>
<dbReference type="EMBL" id="JACHIO010000001">
    <property type="protein sequence ID" value="MBB5061826.1"/>
    <property type="molecule type" value="Genomic_DNA"/>
</dbReference>
<dbReference type="InterPro" id="IPR036812">
    <property type="entry name" value="NAD(P)_OxRdtase_dom_sf"/>
</dbReference>
<dbReference type="EC" id="1.1.1.316" evidence="2"/>
<dbReference type="SUPFAM" id="SSF51430">
    <property type="entry name" value="NAD(P)-linked oxidoreductase"/>
    <property type="match status" value="1"/>
</dbReference>
<dbReference type="GO" id="GO:0010349">
    <property type="term" value="F:L-galactose dehydrogenase activity"/>
    <property type="evidence" value="ECO:0007669"/>
    <property type="project" value="UniProtKB-EC"/>
</dbReference>
<gene>
    <name evidence="2" type="ORF">HDF15_000151</name>
</gene>
<protein>
    <submittedName>
        <fullName evidence="2">L-galactose dehydrogenase</fullName>
        <ecNumber evidence="2">1.1.1.316</ecNumber>
    </submittedName>
</protein>
<dbReference type="Gene3D" id="3.20.20.100">
    <property type="entry name" value="NADP-dependent oxidoreductase domain"/>
    <property type="match status" value="1"/>
</dbReference>
<feature type="domain" description="NADP-dependent oxidoreductase" evidence="1">
    <location>
        <begin position="16"/>
        <end position="293"/>
    </location>
</feature>
<evidence type="ECO:0000259" key="1">
    <source>
        <dbReference type="Pfam" id="PF00248"/>
    </source>
</evidence>
<keyword evidence="2" id="KW-0560">Oxidoreductase</keyword>
<dbReference type="PRINTS" id="PR00069">
    <property type="entry name" value="ALDKETRDTASE"/>
</dbReference>
<organism evidence="2 3">
    <name type="scientific">Granulicella mallensis</name>
    <dbReference type="NCBI Taxonomy" id="940614"/>
    <lineage>
        <taxon>Bacteria</taxon>
        <taxon>Pseudomonadati</taxon>
        <taxon>Acidobacteriota</taxon>
        <taxon>Terriglobia</taxon>
        <taxon>Terriglobales</taxon>
        <taxon>Acidobacteriaceae</taxon>
        <taxon>Granulicella</taxon>
    </lineage>
</organism>
<dbReference type="AlphaFoldDB" id="A0A7W7ZMB7"/>
<dbReference type="PANTHER" id="PTHR42686">
    <property type="entry name" value="GH17980P-RELATED"/>
    <property type="match status" value="1"/>
</dbReference>
<sequence>MKYSPLGKIGLNVSTIGFGTVAFGDGYGTVSVEDCKRALMHAIDSGINLVDTSPYYGRTLSEERLGTALEGRRHEVVLGTKCGRYGFDEFDFSEAAVVRGFEASLRRLRTDYVDILQVHDVEFGSIDQVIHETIPALQRLKAEGKVRFIGVTGYWPHMLARIAESASIDVVLNYCHWNLMMDDMDVALTPVAERQQLGLMNGSPLHMGLLGGNPGPDWHPAPSKIKAVAARLGSLCREYGTDPAIVALHACFQHPSVASTFVGPRNIEEVDDALEALKFRPSAELMEKLNELIAPIFNTSWRSGLPENQPPLGEAR</sequence>
<proteinExistence type="predicted"/>
<accession>A0A7W7ZMB7</accession>
<comment type="caution">
    <text evidence="2">The sequence shown here is derived from an EMBL/GenBank/DDBJ whole genome shotgun (WGS) entry which is preliminary data.</text>
</comment>
<evidence type="ECO:0000313" key="3">
    <source>
        <dbReference type="Proteomes" id="UP000584867"/>
    </source>
</evidence>
<dbReference type="PANTHER" id="PTHR42686:SF1">
    <property type="entry name" value="GH17980P-RELATED"/>
    <property type="match status" value="1"/>
</dbReference>
<dbReference type="GO" id="GO:0005829">
    <property type="term" value="C:cytosol"/>
    <property type="evidence" value="ECO:0007669"/>
    <property type="project" value="TreeGrafter"/>
</dbReference>
<dbReference type="RefSeq" id="WP_184252368.1">
    <property type="nucleotide sequence ID" value="NZ_JACHIO010000001.1"/>
</dbReference>